<comment type="caution">
    <text evidence="2">The sequence shown here is derived from an EMBL/GenBank/DDBJ whole genome shotgun (WGS) entry which is preliminary data.</text>
</comment>
<dbReference type="InterPro" id="IPR011437">
    <property type="entry name" value="DUF1540"/>
</dbReference>
<dbReference type="Proteomes" id="UP000824169">
    <property type="component" value="Unassembled WGS sequence"/>
</dbReference>
<reference evidence="2" key="1">
    <citation type="submission" date="2020-10" db="EMBL/GenBank/DDBJ databases">
        <authorList>
            <person name="Gilroy R."/>
        </authorList>
    </citation>
    <scope>NUCLEOTIDE SEQUENCE</scope>
    <source>
        <strain evidence="2">CHK188-20938</strain>
    </source>
</reference>
<proteinExistence type="predicted"/>
<gene>
    <name evidence="2" type="ORF">IAB71_03080</name>
</gene>
<dbReference type="AlphaFoldDB" id="A0A9D1T9U4"/>
<evidence type="ECO:0000259" key="1">
    <source>
        <dbReference type="Pfam" id="PF07561"/>
    </source>
</evidence>
<reference evidence="2" key="2">
    <citation type="journal article" date="2021" name="PeerJ">
        <title>Extensive microbial diversity within the chicken gut microbiome revealed by metagenomics and culture.</title>
        <authorList>
            <person name="Gilroy R."/>
            <person name="Ravi A."/>
            <person name="Getino M."/>
            <person name="Pursley I."/>
            <person name="Horton D.L."/>
            <person name="Alikhan N.F."/>
            <person name="Baker D."/>
            <person name="Gharbi K."/>
            <person name="Hall N."/>
            <person name="Watson M."/>
            <person name="Adriaenssens E.M."/>
            <person name="Foster-Nyarko E."/>
            <person name="Jarju S."/>
            <person name="Secka A."/>
            <person name="Antonio M."/>
            <person name="Oren A."/>
            <person name="Chaudhuri R.R."/>
            <person name="La Ragione R."/>
            <person name="Hildebrand F."/>
            <person name="Pallen M.J."/>
        </authorList>
    </citation>
    <scope>NUCLEOTIDE SEQUENCE</scope>
    <source>
        <strain evidence="2">CHK188-20938</strain>
    </source>
</reference>
<evidence type="ECO:0000313" key="3">
    <source>
        <dbReference type="Proteomes" id="UP000824169"/>
    </source>
</evidence>
<accession>A0A9D1T9U4</accession>
<sequence length="108" mass="11300">MPVLKCSAMTCVYNKGELCSKGDIQVGGTGATRADETCCESFMERKDTMANSMTSADTGCGCTNVGVSCEAMSCKSNDHCKCVAGAINIDGRNACTMSETCCSSFLCR</sequence>
<feature type="domain" description="DUF1540" evidence="1">
    <location>
        <begin position="5"/>
        <end position="42"/>
    </location>
</feature>
<organism evidence="2 3">
    <name type="scientific">Candidatus Scatomonas pullistercoris</name>
    <dbReference type="NCBI Taxonomy" id="2840920"/>
    <lineage>
        <taxon>Bacteria</taxon>
        <taxon>Bacillati</taxon>
        <taxon>Bacillota</taxon>
        <taxon>Clostridia</taxon>
        <taxon>Lachnospirales</taxon>
        <taxon>Lachnospiraceae</taxon>
        <taxon>Lachnospiraceae incertae sedis</taxon>
        <taxon>Candidatus Scatomonas</taxon>
    </lineage>
</organism>
<feature type="domain" description="DUF1540" evidence="1">
    <location>
        <begin position="67"/>
        <end position="105"/>
    </location>
</feature>
<protein>
    <submittedName>
        <fullName evidence="2">DUF1540 domain-containing protein</fullName>
    </submittedName>
</protein>
<dbReference type="Pfam" id="PF07561">
    <property type="entry name" value="DUF1540"/>
    <property type="match status" value="2"/>
</dbReference>
<name>A0A9D1T9U4_9FIRM</name>
<dbReference type="EMBL" id="DVOO01000010">
    <property type="protein sequence ID" value="HIV24760.1"/>
    <property type="molecule type" value="Genomic_DNA"/>
</dbReference>
<evidence type="ECO:0000313" key="2">
    <source>
        <dbReference type="EMBL" id="HIV24760.1"/>
    </source>
</evidence>